<name>A0A9W6U7H2_9STRA</name>
<protein>
    <submittedName>
        <fullName evidence="1">Unnamed protein product</fullName>
    </submittedName>
</protein>
<reference evidence="1" key="1">
    <citation type="submission" date="2023-04" db="EMBL/GenBank/DDBJ databases">
        <title>Phytophthora lilii NBRC 32176.</title>
        <authorList>
            <person name="Ichikawa N."/>
            <person name="Sato H."/>
            <person name="Tonouchi N."/>
        </authorList>
    </citation>
    <scope>NUCLEOTIDE SEQUENCE</scope>
    <source>
        <strain evidence="1">NBRC 32176</strain>
    </source>
</reference>
<accession>A0A9W6U7H2</accession>
<organism evidence="1 2">
    <name type="scientific">Phytophthora lilii</name>
    <dbReference type="NCBI Taxonomy" id="2077276"/>
    <lineage>
        <taxon>Eukaryota</taxon>
        <taxon>Sar</taxon>
        <taxon>Stramenopiles</taxon>
        <taxon>Oomycota</taxon>
        <taxon>Peronosporomycetes</taxon>
        <taxon>Peronosporales</taxon>
        <taxon>Peronosporaceae</taxon>
        <taxon>Phytophthora</taxon>
    </lineage>
</organism>
<dbReference type="EMBL" id="BSXW01000664">
    <property type="protein sequence ID" value="GMF27501.1"/>
    <property type="molecule type" value="Genomic_DNA"/>
</dbReference>
<dbReference type="Gene3D" id="1.25.40.20">
    <property type="entry name" value="Ankyrin repeat-containing domain"/>
    <property type="match status" value="1"/>
</dbReference>
<dbReference type="InterPro" id="IPR036770">
    <property type="entry name" value="Ankyrin_rpt-contain_sf"/>
</dbReference>
<dbReference type="AlphaFoldDB" id="A0A9W6U7H2"/>
<dbReference type="Proteomes" id="UP001165083">
    <property type="component" value="Unassembled WGS sequence"/>
</dbReference>
<sequence length="228" mass="24171">MFIVSTSSCVGTNLTSSSDKPTRRTGAPCSACRNTDSSCLWINTKISSKWSALGDGGLGAAGSVPRGCPPARGGDNLQLLGPSPYLTLSDACARCSTQLLDWMWQAAARAVEAAARDGNLPMLQFLLANDAGQDVNVGKKRKVQTIDGGVEGQKVTGNVVHWRKNAMHAAIIHGKAAVMRWLLEHNPIGEAGYGVTWWWTQCHTVMDAAGQSDGSICSSGCNPITRKK</sequence>
<gene>
    <name evidence="1" type="ORF">Plil01_001150500</name>
</gene>
<comment type="caution">
    <text evidence="1">The sequence shown here is derived from an EMBL/GenBank/DDBJ whole genome shotgun (WGS) entry which is preliminary data.</text>
</comment>
<keyword evidence="2" id="KW-1185">Reference proteome</keyword>
<proteinExistence type="predicted"/>
<evidence type="ECO:0000313" key="1">
    <source>
        <dbReference type="EMBL" id="GMF27501.1"/>
    </source>
</evidence>
<evidence type="ECO:0000313" key="2">
    <source>
        <dbReference type="Proteomes" id="UP001165083"/>
    </source>
</evidence>